<dbReference type="AlphaFoldDB" id="A0A7Y3RJT1"/>
<gene>
    <name evidence="3" type="ORF">HK107_03500</name>
</gene>
<dbReference type="GO" id="GO:0003824">
    <property type="term" value="F:catalytic activity"/>
    <property type="evidence" value="ECO:0007669"/>
    <property type="project" value="InterPro"/>
</dbReference>
<accession>A0A7Y3RJT1</accession>
<comment type="caution">
    <text evidence="3">The sequence shown here is derived from an EMBL/GenBank/DDBJ whole genome shotgun (WGS) entry which is preliminary data.</text>
</comment>
<proteinExistence type="predicted"/>
<keyword evidence="1" id="KW-0472">Membrane</keyword>
<organism evidence="3 4">
    <name type="scientific">Parvularcula mediterranea</name>
    <dbReference type="NCBI Taxonomy" id="2732508"/>
    <lineage>
        <taxon>Bacteria</taxon>
        <taxon>Pseudomonadati</taxon>
        <taxon>Pseudomonadota</taxon>
        <taxon>Alphaproteobacteria</taxon>
        <taxon>Parvularculales</taxon>
        <taxon>Parvularculaceae</taxon>
        <taxon>Parvularcula</taxon>
    </lineage>
</organism>
<dbReference type="Gene3D" id="3.60.10.10">
    <property type="entry name" value="Endonuclease/exonuclease/phosphatase"/>
    <property type="match status" value="1"/>
</dbReference>
<keyword evidence="1" id="KW-0812">Transmembrane</keyword>
<feature type="transmembrane region" description="Helical" evidence="1">
    <location>
        <begin position="43"/>
        <end position="73"/>
    </location>
</feature>
<evidence type="ECO:0000313" key="3">
    <source>
        <dbReference type="EMBL" id="NNU15392.1"/>
    </source>
</evidence>
<dbReference type="EMBL" id="JABFCX010000002">
    <property type="protein sequence ID" value="NNU15392.1"/>
    <property type="molecule type" value="Genomic_DNA"/>
</dbReference>
<sequence length="290" mass="30695">MEGIQPLLKLALLGTTLAVLAGFLAPRGLLSIAAISLKPSLVAASFVLAVALLVSGAPIAATFAASLALLGWLMLAPFYKPSPDIQDPDVTFVWANTLKRQSALEKAVALAEREGASLVLAAEAPFGAEAPEGWHIRSAEHRPVLILSREAGALAEVLEAEDRTATAVLDNEPFDIVATHAAMPLSSPRAPARRQRDLDQLAALDHQHPKLFVGDYNTVPWSHALLDLEADYGLERVGIGAKTTWLSPLLFLGLPIDHVLVPSSIAASAKVGPGLGSDHRPLIVKAQLKR</sequence>
<feature type="domain" description="Endonuclease/exonuclease/phosphatase" evidence="2">
    <location>
        <begin position="178"/>
        <end position="279"/>
    </location>
</feature>
<name>A0A7Y3RJT1_9PROT</name>
<evidence type="ECO:0000256" key="1">
    <source>
        <dbReference type="SAM" id="Phobius"/>
    </source>
</evidence>
<evidence type="ECO:0000313" key="4">
    <source>
        <dbReference type="Proteomes" id="UP000536835"/>
    </source>
</evidence>
<keyword evidence="4" id="KW-1185">Reference proteome</keyword>
<protein>
    <recommendedName>
        <fullName evidence="2">Endonuclease/exonuclease/phosphatase domain-containing protein</fullName>
    </recommendedName>
</protein>
<dbReference type="InterPro" id="IPR036691">
    <property type="entry name" value="Endo/exonu/phosph_ase_sf"/>
</dbReference>
<keyword evidence="1" id="KW-1133">Transmembrane helix</keyword>
<evidence type="ECO:0000259" key="2">
    <source>
        <dbReference type="Pfam" id="PF03372"/>
    </source>
</evidence>
<dbReference type="Proteomes" id="UP000536835">
    <property type="component" value="Unassembled WGS sequence"/>
</dbReference>
<dbReference type="RefSeq" id="WP_173196833.1">
    <property type="nucleotide sequence ID" value="NZ_JABFCX010000002.1"/>
</dbReference>
<dbReference type="Pfam" id="PF03372">
    <property type="entry name" value="Exo_endo_phos"/>
    <property type="match status" value="1"/>
</dbReference>
<dbReference type="InterPro" id="IPR005135">
    <property type="entry name" value="Endo/exonuclease/phosphatase"/>
</dbReference>
<reference evidence="3 4" key="1">
    <citation type="submission" date="2020-05" db="EMBL/GenBank/DDBJ databases">
        <title>Parvularcula mediterraneae sp. nov., isolated from polypropylene straw from shallow seawater of the seashore of Laganas in Zakynthos island, Greece.</title>
        <authorList>
            <person name="Szabo I."/>
            <person name="Al-Omari J."/>
            <person name="Rado J."/>
            <person name="Szerdahelyi G.S."/>
        </authorList>
    </citation>
    <scope>NUCLEOTIDE SEQUENCE [LARGE SCALE GENOMIC DNA]</scope>
    <source>
        <strain evidence="3 4">ZS-1/3</strain>
    </source>
</reference>
<dbReference type="SUPFAM" id="SSF56219">
    <property type="entry name" value="DNase I-like"/>
    <property type="match status" value="1"/>
</dbReference>